<gene>
    <name evidence="2" type="ORF">H8689_09390</name>
</gene>
<accession>A0A926F0W9</accession>
<evidence type="ECO:0000313" key="2">
    <source>
        <dbReference type="EMBL" id="MBC8591321.1"/>
    </source>
</evidence>
<dbReference type="Proteomes" id="UP000601522">
    <property type="component" value="Unassembled WGS sequence"/>
</dbReference>
<dbReference type="SUPFAM" id="SSF54665">
    <property type="entry name" value="CO dehydrogenase molybdoprotein N-domain-like"/>
    <property type="match status" value="1"/>
</dbReference>
<organism evidence="2 3">
    <name type="scientific">Wansuia hejianensis</name>
    <dbReference type="NCBI Taxonomy" id="2763667"/>
    <lineage>
        <taxon>Bacteria</taxon>
        <taxon>Bacillati</taxon>
        <taxon>Bacillota</taxon>
        <taxon>Clostridia</taxon>
        <taxon>Lachnospirales</taxon>
        <taxon>Lachnospiraceae</taxon>
        <taxon>Wansuia</taxon>
    </lineage>
</organism>
<proteinExistence type="predicted"/>
<dbReference type="Gene3D" id="3.90.1170.50">
    <property type="entry name" value="Aldehyde oxidase/xanthine dehydrogenase, a/b hammerhead"/>
    <property type="match status" value="1"/>
</dbReference>
<name>A0A926F0W9_9FIRM</name>
<dbReference type="InterPro" id="IPR036856">
    <property type="entry name" value="Ald_Oxase/Xan_DH_a/b_sf"/>
</dbReference>
<evidence type="ECO:0000313" key="3">
    <source>
        <dbReference type="Proteomes" id="UP000601522"/>
    </source>
</evidence>
<dbReference type="SMART" id="SM01008">
    <property type="entry name" value="Ald_Xan_dh_C"/>
    <property type="match status" value="1"/>
</dbReference>
<feature type="domain" description="Aldehyde oxidase/xanthine dehydrogenase a/b hammerhead" evidence="1">
    <location>
        <begin position="21"/>
        <end position="86"/>
    </location>
</feature>
<dbReference type="RefSeq" id="WP_249324188.1">
    <property type="nucleotide sequence ID" value="NZ_JACRTK010000004.1"/>
</dbReference>
<sequence>MEHTSEIGVNTIRKDAWDKVTGNAKYNGDTITGDMLHARILTSPCAHGIIKKIDVSKAVANKGVRTIITGDDFPILTGSIICDRPPCLY</sequence>
<reference evidence="2 3" key="1">
    <citation type="submission" date="2020-08" db="EMBL/GenBank/DDBJ databases">
        <title>Genome public.</title>
        <authorList>
            <person name="Liu C."/>
            <person name="Sun Q."/>
        </authorList>
    </citation>
    <scope>NUCLEOTIDE SEQUENCE [LARGE SCALE GENOMIC DNA]</scope>
    <source>
        <strain evidence="2 3">NSJ-26</strain>
    </source>
</reference>
<protein>
    <recommendedName>
        <fullName evidence="1">Aldehyde oxidase/xanthine dehydrogenase a/b hammerhead domain-containing protein</fullName>
    </recommendedName>
</protein>
<keyword evidence="3" id="KW-1185">Reference proteome</keyword>
<dbReference type="InterPro" id="IPR000674">
    <property type="entry name" value="Ald_Oxase/Xan_DH_a/b"/>
</dbReference>
<evidence type="ECO:0000259" key="1">
    <source>
        <dbReference type="SMART" id="SM01008"/>
    </source>
</evidence>
<dbReference type="EMBL" id="JACRTK010000004">
    <property type="protein sequence ID" value="MBC8591321.1"/>
    <property type="molecule type" value="Genomic_DNA"/>
</dbReference>
<dbReference type="AlphaFoldDB" id="A0A926F0W9"/>
<dbReference type="Pfam" id="PF01315">
    <property type="entry name" value="Ald_Xan_dh_C"/>
    <property type="match status" value="1"/>
</dbReference>
<comment type="caution">
    <text evidence="2">The sequence shown here is derived from an EMBL/GenBank/DDBJ whole genome shotgun (WGS) entry which is preliminary data.</text>
</comment>